<sequence>MMKNDEEASSFVVKMTRVKLGLLCGVSGLFLDSLTGTLNLLGLVLQTSLPTSVV</sequence>
<name>A0A816TEH0_BRANA</name>
<reference evidence="2" key="1">
    <citation type="submission" date="2021-01" db="EMBL/GenBank/DDBJ databases">
        <authorList>
            <consortium name="Genoscope - CEA"/>
            <person name="William W."/>
        </authorList>
    </citation>
    <scope>NUCLEOTIDE SEQUENCE</scope>
</reference>
<organism evidence="2">
    <name type="scientific">Brassica napus</name>
    <name type="common">Rape</name>
    <dbReference type="NCBI Taxonomy" id="3708"/>
    <lineage>
        <taxon>Eukaryota</taxon>
        <taxon>Viridiplantae</taxon>
        <taxon>Streptophyta</taxon>
        <taxon>Embryophyta</taxon>
        <taxon>Tracheophyta</taxon>
        <taxon>Spermatophyta</taxon>
        <taxon>Magnoliopsida</taxon>
        <taxon>eudicotyledons</taxon>
        <taxon>Gunneridae</taxon>
        <taxon>Pentapetalae</taxon>
        <taxon>rosids</taxon>
        <taxon>malvids</taxon>
        <taxon>Brassicales</taxon>
        <taxon>Brassicaceae</taxon>
        <taxon>Brassiceae</taxon>
        <taxon>Brassica</taxon>
    </lineage>
</organism>
<evidence type="ECO:0000256" key="1">
    <source>
        <dbReference type="SAM" id="Phobius"/>
    </source>
</evidence>
<gene>
    <name evidence="2" type="ORF">DARMORV10_A05P05410.1</name>
</gene>
<keyword evidence="1" id="KW-1133">Transmembrane helix</keyword>
<feature type="transmembrane region" description="Helical" evidence="1">
    <location>
        <begin position="20"/>
        <end position="45"/>
    </location>
</feature>
<dbReference type="Proteomes" id="UP001295469">
    <property type="component" value="Chromosome A05"/>
</dbReference>
<dbReference type="EMBL" id="HG994359">
    <property type="protein sequence ID" value="CAF2094425.1"/>
    <property type="molecule type" value="Genomic_DNA"/>
</dbReference>
<accession>A0A816TEH0</accession>
<keyword evidence="1" id="KW-0812">Transmembrane</keyword>
<evidence type="ECO:0000313" key="2">
    <source>
        <dbReference type="EMBL" id="CAF2094425.1"/>
    </source>
</evidence>
<keyword evidence="1" id="KW-0472">Membrane</keyword>
<protein>
    <submittedName>
        <fullName evidence="2">(rape) hypothetical protein</fullName>
    </submittedName>
</protein>
<dbReference type="AlphaFoldDB" id="A0A816TEH0"/>
<proteinExistence type="predicted"/>